<dbReference type="OrthoDB" id="639355at2759"/>
<dbReference type="PANTHER" id="PTHR31170">
    <property type="entry name" value="BNAC04G53230D PROTEIN"/>
    <property type="match status" value="1"/>
</dbReference>
<keyword evidence="2" id="KW-0472">Membrane</keyword>
<feature type="compositionally biased region" description="Polar residues" evidence="1">
    <location>
        <begin position="316"/>
        <end position="325"/>
    </location>
</feature>
<feature type="region of interest" description="Disordered" evidence="1">
    <location>
        <begin position="1"/>
        <end position="24"/>
    </location>
</feature>
<reference evidence="3" key="1">
    <citation type="submission" date="2018-08" db="EMBL/GenBank/DDBJ databases">
        <authorList>
            <person name="Rossello M."/>
        </authorList>
    </citation>
    <scope>NUCLEOTIDE SEQUENCE [LARGE SCALE GENOMIC DNA]</scope>
    <source>
        <strain evidence="3">cv. Chinese Spring</strain>
    </source>
</reference>
<keyword evidence="2" id="KW-0812">Transmembrane</keyword>
<dbReference type="Gramene" id="TraesCS1B02G473200.1">
    <property type="protein sequence ID" value="TraesCS1B02G473200.1"/>
    <property type="gene ID" value="TraesCS1B02G473200"/>
</dbReference>
<accession>A0A3B5Z6M9</accession>
<dbReference type="PANTHER" id="PTHR31170:SF18">
    <property type="entry name" value="(WILD MALAYSIAN BANANA) HYPOTHETICAL PROTEIN"/>
    <property type="match status" value="1"/>
</dbReference>
<protein>
    <submittedName>
        <fullName evidence="3">Uncharacterized protein</fullName>
    </submittedName>
</protein>
<feature type="transmembrane region" description="Helical" evidence="2">
    <location>
        <begin position="518"/>
        <end position="542"/>
    </location>
</feature>
<feature type="compositionally biased region" description="Polar residues" evidence="1">
    <location>
        <begin position="8"/>
        <end position="18"/>
    </location>
</feature>
<dbReference type="Gramene" id="TraesCS1B03G1261200.1">
    <property type="protein sequence ID" value="TraesCS1B03G1261200.1.CDS"/>
    <property type="gene ID" value="TraesCS1B03G1261200"/>
</dbReference>
<evidence type="ECO:0000313" key="4">
    <source>
        <dbReference type="Proteomes" id="UP000019116"/>
    </source>
</evidence>
<dbReference type="RefSeq" id="XP_044425286.1">
    <property type="nucleotide sequence ID" value="XM_044569351.1"/>
</dbReference>
<reference evidence="3" key="2">
    <citation type="submission" date="2018-10" db="UniProtKB">
        <authorList>
            <consortium name="EnsemblPlants"/>
        </authorList>
    </citation>
    <scope>IDENTIFICATION</scope>
</reference>
<feature type="region of interest" description="Disordered" evidence="1">
    <location>
        <begin position="254"/>
        <end position="292"/>
    </location>
</feature>
<evidence type="ECO:0000256" key="2">
    <source>
        <dbReference type="SAM" id="Phobius"/>
    </source>
</evidence>
<dbReference type="EnsemblPlants" id="TraesCS1B02G473200.1">
    <property type="protein sequence ID" value="TraesCS1B02G473200.1"/>
    <property type="gene ID" value="TraesCS1B02G473200"/>
</dbReference>
<keyword evidence="4" id="KW-1185">Reference proteome</keyword>
<organism evidence="3">
    <name type="scientific">Triticum aestivum</name>
    <name type="common">Wheat</name>
    <dbReference type="NCBI Taxonomy" id="4565"/>
    <lineage>
        <taxon>Eukaryota</taxon>
        <taxon>Viridiplantae</taxon>
        <taxon>Streptophyta</taxon>
        <taxon>Embryophyta</taxon>
        <taxon>Tracheophyta</taxon>
        <taxon>Spermatophyta</taxon>
        <taxon>Magnoliopsida</taxon>
        <taxon>Liliopsida</taxon>
        <taxon>Poales</taxon>
        <taxon>Poaceae</taxon>
        <taxon>BOP clade</taxon>
        <taxon>Pooideae</taxon>
        <taxon>Triticodae</taxon>
        <taxon>Triticeae</taxon>
        <taxon>Triticinae</taxon>
        <taxon>Triticum</taxon>
    </lineage>
</organism>
<dbReference type="STRING" id="4565.A0A3B5Z6M9"/>
<sequence length="548" mass="61810">MSGDAGTIGSSNRVTTPTEAGEEIIDAGTIGSSNRVTTPTEAGEEIIDTGTAGTSSNSSEHVVISMARPPFRAVNQDLFTPLSVSIGPYHRATCSERWKQEKQRVAKATLKSLEHQLRQQLWKLVGDVKALYVGLPNMELDDFVTMLLEDGCYVLTTFAKYHEFPVVIQPRGERNTVVRDIMYLLENQLPMIVLEEIHRCLTPGRSVVEDVGVRVRELLKEQLYIRGEKRPLTVPAAPCHLLQLVHSYFQPSISVNSGEQSEPPQLERRSATGSDVQEGTQDRDNTRRRVGRWQRVQAAPCQLLQLVRTYFQPSISVNSGEQSEPPQLERRSATGSDVQEGTQDREDNTRRRVGRWLRATEYSRHGNVQLKPREFKDGVESILDVRLEGSTLWIPHLRIDSSTWTILRNLMALEEQTAGTVGSPVTAYCLFMSQLASKAEDIELLRRKGIVEHFWGNDEEVAQGFADLWKKVVLDDVDNVDSNYLRDTWYLLHDRCESVGHNCWGSFRHIYCGDSMRFLAFVTAGLLFALQLIQVILAGFSLRQQQGK</sequence>
<evidence type="ECO:0000256" key="1">
    <source>
        <dbReference type="SAM" id="MobiDB-lite"/>
    </source>
</evidence>
<name>A0A3B5Z6M9_WHEAT</name>
<feature type="compositionally biased region" description="Polar residues" evidence="1">
    <location>
        <begin position="254"/>
        <end position="263"/>
    </location>
</feature>
<dbReference type="Pfam" id="PF03140">
    <property type="entry name" value="DUF247"/>
    <property type="match status" value="1"/>
</dbReference>
<evidence type="ECO:0000313" key="3">
    <source>
        <dbReference type="EnsemblPlants" id="TraesCS1B02G473200.1"/>
    </source>
</evidence>
<keyword evidence="2" id="KW-1133">Transmembrane helix</keyword>
<proteinExistence type="predicted"/>
<dbReference type="InterPro" id="IPR004158">
    <property type="entry name" value="DUF247_pln"/>
</dbReference>
<feature type="region of interest" description="Disordered" evidence="1">
    <location>
        <begin position="316"/>
        <end position="353"/>
    </location>
</feature>
<dbReference type="Proteomes" id="UP000019116">
    <property type="component" value="Chromosome 1B"/>
</dbReference>
<dbReference type="GeneID" id="123149641"/>
<gene>
    <name evidence="3" type="primary">LOC123149641</name>
</gene>
<dbReference type="AlphaFoldDB" id="A0A3B5Z6M9"/>